<evidence type="ECO:0000313" key="2">
    <source>
        <dbReference type="EMBL" id="KAK8965000.1"/>
    </source>
</evidence>
<dbReference type="EMBL" id="JBBWWR010000006">
    <property type="protein sequence ID" value="KAK8965000.1"/>
    <property type="molecule type" value="Genomic_DNA"/>
</dbReference>
<comment type="caution">
    <text evidence="2">The sequence shown here is derived from an EMBL/GenBank/DDBJ whole genome shotgun (WGS) entry which is preliminary data.</text>
</comment>
<name>A0ABR2MNA5_9ASPA</name>
<accession>A0ABR2MNA5</accession>
<reference evidence="2 3" key="1">
    <citation type="journal article" date="2022" name="Nat. Plants">
        <title>Genomes of leafy and leafless Platanthera orchids illuminate the evolution of mycoheterotrophy.</title>
        <authorList>
            <person name="Li M.H."/>
            <person name="Liu K.W."/>
            <person name="Li Z."/>
            <person name="Lu H.C."/>
            <person name="Ye Q.L."/>
            <person name="Zhang D."/>
            <person name="Wang J.Y."/>
            <person name="Li Y.F."/>
            <person name="Zhong Z.M."/>
            <person name="Liu X."/>
            <person name="Yu X."/>
            <person name="Liu D.K."/>
            <person name="Tu X.D."/>
            <person name="Liu B."/>
            <person name="Hao Y."/>
            <person name="Liao X.Y."/>
            <person name="Jiang Y.T."/>
            <person name="Sun W.H."/>
            <person name="Chen J."/>
            <person name="Chen Y.Q."/>
            <person name="Ai Y."/>
            <person name="Zhai J.W."/>
            <person name="Wu S.S."/>
            <person name="Zhou Z."/>
            <person name="Hsiao Y.Y."/>
            <person name="Wu W.L."/>
            <person name="Chen Y.Y."/>
            <person name="Lin Y.F."/>
            <person name="Hsu J.L."/>
            <person name="Li C.Y."/>
            <person name="Wang Z.W."/>
            <person name="Zhao X."/>
            <person name="Zhong W.Y."/>
            <person name="Ma X.K."/>
            <person name="Ma L."/>
            <person name="Huang J."/>
            <person name="Chen G.Z."/>
            <person name="Huang M.Z."/>
            <person name="Huang L."/>
            <person name="Peng D.H."/>
            <person name="Luo Y.B."/>
            <person name="Zou S.Q."/>
            <person name="Chen S.P."/>
            <person name="Lan S."/>
            <person name="Tsai W.C."/>
            <person name="Van de Peer Y."/>
            <person name="Liu Z.J."/>
        </authorList>
    </citation>
    <scope>NUCLEOTIDE SEQUENCE [LARGE SCALE GENOMIC DNA]</scope>
    <source>
        <strain evidence="2">Lor288</strain>
    </source>
</reference>
<proteinExistence type="predicted"/>
<keyword evidence="3" id="KW-1185">Reference proteome</keyword>
<gene>
    <name evidence="2" type="primary">HSFA1</name>
    <name evidence="2" type="ORF">KSP40_PGU022535</name>
</gene>
<dbReference type="Proteomes" id="UP001412067">
    <property type="component" value="Unassembled WGS sequence"/>
</dbReference>
<evidence type="ECO:0000313" key="3">
    <source>
        <dbReference type="Proteomes" id="UP001412067"/>
    </source>
</evidence>
<evidence type="ECO:0000256" key="1">
    <source>
        <dbReference type="SAM" id="MobiDB-lite"/>
    </source>
</evidence>
<feature type="region of interest" description="Disordered" evidence="1">
    <location>
        <begin position="36"/>
        <end position="61"/>
    </location>
</feature>
<sequence>MEQRQQQMMSFLAKAMKIPGFLAKLVQQKKANNCQRVVGGNKKRRLPNQEELAGESASPDGQIVEYHQPILTSESSPLLDFSYDPPESITQPANLFSASDALDTSTSSSSRSSGVTFQDIASQGTRMLPVSSPAVSEVESAPVPRPSLPVEIPRADVDFQGIFADANTSYAASEAEHSLVHCIAGVDGMNLLELDKFSCDADVDVFGEGVDDTKLMGFAESFWKQLLSTSLLPGDAEEVDSSLFEADHDAGKTQADGLQTASWSSCAFTHQVPKSYRNSL</sequence>
<protein>
    <submittedName>
        <fullName evidence="2">Heat stress transcription factor A-1</fullName>
    </submittedName>
</protein>
<organism evidence="2 3">
    <name type="scientific">Platanthera guangdongensis</name>
    <dbReference type="NCBI Taxonomy" id="2320717"/>
    <lineage>
        <taxon>Eukaryota</taxon>
        <taxon>Viridiplantae</taxon>
        <taxon>Streptophyta</taxon>
        <taxon>Embryophyta</taxon>
        <taxon>Tracheophyta</taxon>
        <taxon>Spermatophyta</taxon>
        <taxon>Magnoliopsida</taxon>
        <taxon>Liliopsida</taxon>
        <taxon>Asparagales</taxon>
        <taxon>Orchidaceae</taxon>
        <taxon>Orchidoideae</taxon>
        <taxon>Orchideae</taxon>
        <taxon>Orchidinae</taxon>
        <taxon>Platanthera</taxon>
    </lineage>
</organism>